<keyword evidence="6" id="KW-0479">Metal-binding</keyword>
<dbReference type="GO" id="GO:0005332">
    <property type="term" value="F:gamma-aminobutyric acid:sodium:chloride symporter activity"/>
    <property type="evidence" value="ECO:0007669"/>
    <property type="project" value="TreeGrafter"/>
</dbReference>
<dbReference type="InterPro" id="IPR037272">
    <property type="entry name" value="SNS_sf"/>
</dbReference>
<dbReference type="PRINTS" id="PR00176">
    <property type="entry name" value="NANEUSMPORT"/>
</dbReference>
<gene>
    <name evidence="10" type="ORF">NXF25_013119</name>
</gene>
<feature type="transmembrane region" description="Helical" evidence="9">
    <location>
        <begin position="118"/>
        <end position="143"/>
    </location>
</feature>
<dbReference type="Proteomes" id="UP001474421">
    <property type="component" value="Unassembled WGS sequence"/>
</dbReference>
<dbReference type="Pfam" id="PF00209">
    <property type="entry name" value="SNF"/>
    <property type="match status" value="1"/>
</dbReference>
<keyword evidence="2 8" id="KW-0813">Transport</keyword>
<feature type="binding site" evidence="6">
    <location>
        <position position="49"/>
    </location>
    <ligand>
        <name>Na(+)</name>
        <dbReference type="ChEBI" id="CHEBI:29101"/>
        <label>2</label>
    </ligand>
</feature>
<keyword evidence="8" id="KW-0769">Symport</keyword>
<organism evidence="10 11">
    <name type="scientific">Crotalus adamanteus</name>
    <name type="common">Eastern diamondback rattlesnake</name>
    <dbReference type="NCBI Taxonomy" id="8729"/>
    <lineage>
        <taxon>Eukaryota</taxon>
        <taxon>Metazoa</taxon>
        <taxon>Chordata</taxon>
        <taxon>Craniata</taxon>
        <taxon>Vertebrata</taxon>
        <taxon>Euteleostomi</taxon>
        <taxon>Lepidosauria</taxon>
        <taxon>Squamata</taxon>
        <taxon>Bifurcata</taxon>
        <taxon>Unidentata</taxon>
        <taxon>Episquamata</taxon>
        <taxon>Toxicofera</taxon>
        <taxon>Serpentes</taxon>
        <taxon>Colubroidea</taxon>
        <taxon>Viperidae</taxon>
        <taxon>Crotalinae</taxon>
        <taxon>Crotalus</taxon>
    </lineage>
</organism>
<dbReference type="GO" id="GO:0042995">
    <property type="term" value="C:cell projection"/>
    <property type="evidence" value="ECO:0007669"/>
    <property type="project" value="TreeGrafter"/>
</dbReference>
<dbReference type="PROSITE" id="PS00754">
    <property type="entry name" value="NA_NEUROTRAN_SYMP_2"/>
    <property type="match status" value="1"/>
</dbReference>
<feature type="binding site" evidence="6">
    <location>
        <position position="56"/>
    </location>
    <ligand>
        <name>Na(+)</name>
        <dbReference type="ChEBI" id="CHEBI:29101"/>
        <label>1</label>
    </ligand>
</feature>
<dbReference type="InterPro" id="IPR000175">
    <property type="entry name" value="Na/ntran_symport"/>
</dbReference>
<dbReference type="PROSITE" id="PS50267">
    <property type="entry name" value="NA_NEUROTRAN_SYMP_3"/>
    <property type="match status" value="1"/>
</dbReference>
<dbReference type="EMBL" id="JAOTOJ010000006">
    <property type="protein sequence ID" value="KAK9400100.1"/>
    <property type="molecule type" value="Genomic_DNA"/>
</dbReference>
<evidence type="ECO:0000256" key="1">
    <source>
        <dbReference type="ARBA" id="ARBA00004141"/>
    </source>
</evidence>
<name>A0AAW1BD18_CROAD</name>
<evidence type="ECO:0000313" key="10">
    <source>
        <dbReference type="EMBL" id="KAK9400100.1"/>
    </source>
</evidence>
<evidence type="ECO:0000256" key="2">
    <source>
        <dbReference type="ARBA" id="ARBA00022448"/>
    </source>
</evidence>
<keyword evidence="5 9" id="KW-0472">Membrane</keyword>
<evidence type="ECO:0000256" key="9">
    <source>
        <dbReference type="SAM" id="Phobius"/>
    </source>
</evidence>
<keyword evidence="6" id="KW-0915">Sodium</keyword>
<evidence type="ECO:0000256" key="6">
    <source>
        <dbReference type="PIRSR" id="PIRSR600175-1"/>
    </source>
</evidence>
<comment type="subcellular location">
    <subcellularLocation>
        <location evidence="1">Membrane</location>
        <topology evidence="1">Multi-pass membrane protein</topology>
    </subcellularLocation>
</comment>
<evidence type="ECO:0000256" key="8">
    <source>
        <dbReference type="RuleBase" id="RU003732"/>
    </source>
</evidence>
<evidence type="ECO:0000256" key="5">
    <source>
        <dbReference type="ARBA" id="ARBA00023136"/>
    </source>
</evidence>
<evidence type="ECO:0000256" key="4">
    <source>
        <dbReference type="ARBA" id="ARBA00022989"/>
    </source>
</evidence>
<keyword evidence="11" id="KW-1185">Reference proteome</keyword>
<keyword evidence="7" id="KW-1015">Disulfide bond</keyword>
<keyword evidence="4 9" id="KW-1133">Transmembrane helix</keyword>
<sequence length="306" mass="34816">MDYSVPGAVINGEIHAQLTGETKKKEAGNQTLDRDHWNNKLEYVLSVAGEIIGLGNVWRFPYLCYKNGGGAFFIPYLIFLFTCGIPVFFLETALGQYTSQGGITSWRRLCPLFEGIGYASQVIVVLLNFYYIIVLAWALFYLFSSFTIDLPWGSCDHEWNTENCVEFQKNASLNVTLENATSPVIEFWERRVLNISDGIEHLGTVRWELSLCLLLAWIICYFCIWKGVKSTGKVVYFTATFPYLMLIVLLIRGVSLPGASKGILFYLYPDLTRLSDPQDKLPHVKIPVPAELLYQPFVLRRYLKGD</sequence>
<dbReference type="PROSITE" id="PS00610">
    <property type="entry name" value="NA_NEUROTRAN_SYMP_1"/>
    <property type="match status" value="1"/>
</dbReference>
<proteinExistence type="inferred from homology"/>
<dbReference type="GO" id="GO:0005886">
    <property type="term" value="C:plasma membrane"/>
    <property type="evidence" value="ECO:0007669"/>
    <property type="project" value="TreeGrafter"/>
</dbReference>
<evidence type="ECO:0000256" key="3">
    <source>
        <dbReference type="ARBA" id="ARBA00022692"/>
    </source>
</evidence>
<evidence type="ECO:0000313" key="11">
    <source>
        <dbReference type="Proteomes" id="UP001474421"/>
    </source>
</evidence>
<dbReference type="SUPFAM" id="SSF161070">
    <property type="entry name" value="SNF-like"/>
    <property type="match status" value="1"/>
</dbReference>
<dbReference type="AlphaFoldDB" id="A0AAW1BD18"/>
<accession>A0AAW1BD18</accession>
<feature type="transmembrane region" description="Helical" evidence="9">
    <location>
        <begin position="234"/>
        <end position="251"/>
    </location>
</feature>
<comment type="similarity">
    <text evidence="8">Belongs to the sodium:neurotransmitter symporter (SNF) (TC 2.A.22) family.</text>
</comment>
<keyword evidence="3 8" id="KW-0812">Transmembrane</keyword>
<feature type="disulfide bond" evidence="7">
    <location>
        <begin position="155"/>
        <end position="164"/>
    </location>
</feature>
<reference evidence="10 11" key="1">
    <citation type="journal article" date="2024" name="Proc. Natl. Acad. Sci. U.S.A.">
        <title>The genetic regulatory architecture and epigenomic basis for age-related changes in rattlesnake venom.</title>
        <authorList>
            <person name="Hogan M.P."/>
            <person name="Holding M.L."/>
            <person name="Nystrom G.S."/>
            <person name="Colston T.J."/>
            <person name="Bartlett D.A."/>
            <person name="Mason A.J."/>
            <person name="Ellsworth S.A."/>
            <person name="Rautsaw R.M."/>
            <person name="Lawrence K.C."/>
            <person name="Strickland J.L."/>
            <person name="He B."/>
            <person name="Fraser P."/>
            <person name="Margres M.J."/>
            <person name="Gilbert D.M."/>
            <person name="Gibbs H.L."/>
            <person name="Parkinson C.L."/>
            <person name="Rokyta D.R."/>
        </authorList>
    </citation>
    <scope>NUCLEOTIDE SEQUENCE [LARGE SCALE GENOMIC DNA]</scope>
    <source>
        <strain evidence="10">DRR0105</strain>
    </source>
</reference>
<dbReference type="GO" id="GO:0046872">
    <property type="term" value="F:metal ion binding"/>
    <property type="evidence" value="ECO:0007669"/>
    <property type="project" value="UniProtKB-KW"/>
</dbReference>
<feature type="transmembrane region" description="Helical" evidence="9">
    <location>
        <begin position="70"/>
        <end position="90"/>
    </location>
</feature>
<dbReference type="PANTHER" id="PTHR11616">
    <property type="entry name" value="SODIUM/CHLORIDE DEPENDENT TRANSPORTER"/>
    <property type="match status" value="1"/>
</dbReference>
<evidence type="ECO:0000256" key="7">
    <source>
        <dbReference type="PIRSR" id="PIRSR600175-2"/>
    </source>
</evidence>
<protein>
    <recommendedName>
        <fullName evidence="8">Transporter</fullName>
    </recommendedName>
</protein>
<comment type="caution">
    <text evidence="10">The sequence shown here is derived from an EMBL/GenBank/DDBJ whole genome shotgun (WGS) entry which is preliminary data.</text>
</comment>
<dbReference type="PANTHER" id="PTHR11616:SF111">
    <property type="entry name" value="SODIUM- AND CHLORIDE-DEPENDENT GABA TRANSPORTER 2"/>
    <property type="match status" value="1"/>
</dbReference>
<feature type="transmembrane region" description="Helical" evidence="9">
    <location>
        <begin position="209"/>
        <end position="228"/>
    </location>
</feature>